<dbReference type="InterPro" id="IPR013783">
    <property type="entry name" value="Ig-like_fold"/>
</dbReference>
<accession>A0A5P8E9B0</accession>
<reference evidence="4 5" key="1">
    <citation type="submission" date="2018-11" db="EMBL/GenBank/DDBJ databases">
        <authorList>
            <person name="Na S.W."/>
            <person name="Baik M."/>
        </authorList>
    </citation>
    <scope>NUCLEOTIDE SEQUENCE [LARGE SCALE GENOMIC DNA]</scope>
    <source>
        <strain evidence="4 5">E39</strain>
    </source>
</reference>
<keyword evidence="2" id="KW-0732">Signal</keyword>
<dbReference type="Gene3D" id="3.40.630.40">
    <property type="entry name" value="Zn-dependent exopeptidases"/>
    <property type="match status" value="1"/>
</dbReference>
<evidence type="ECO:0000256" key="1">
    <source>
        <dbReference type="SAM" id="MobiDB-lite"/>
    </source>
</evidence>
<feature type="signal peptide" evidence="2">
    <location>
        <begin position="1"/>
        <end position="21"/>
    </location>
</feature>
<dbReference type="Proteomes" id="UP000249375">
    <property type="component" value="Chromosome"/>
</dbReference>
<protein>
    <recommendedName>
        <fullName evidence="3">Fibronectin type-III domain-containing protein</fullName>
    </recommendedName>
</protein>
<evidence type="ECO:0000313" key="4">
    <source>
        <dbReference type="EMBL" id="QFQ13625.1"/>
    </source>
</evidence>
<dbReference type="AlphaFoldDB" id="A0A5P8E9B0"/>
<dbReference type="InterPro" id="IPR033803">
    <property type="entry name" value="CBD-like_Golvesin-Xly"/>
</dbReference>
<sequence length="977" mass="109265">MKRFFSILFFAVCALSMTAQEQEGYDYDFKRILNDYFNAYSVEGYRYRHTKDITDNEICIDDSLRRITIHASESFCNQPLTPKRVLEIEQHISYLLPMPYNLYGIHIINNDSLSLEDLIPNYERTDSTTDLSRVWADIDHRGNAWMKNISRPYEITGGLEGRHIMIWPSHGRYYKEGKWEWQRPYLFCTTEDLFTQSIVLPYLFPMLENAGAIVCDPRERDVQTAMVVVDNDAENDDGTYKENDEGGLSWTTTEKEGFKPKDTPITDDDKPFSSGTARKIGVTSKREDAARAIWTPNIPRDGHYAVYVSYQTLPTSIDDAHYTVYHKGGCTEFIVNQQMGGGTWLYLGTFEFESGKNRHSRVELSNYSTSIGEVTADAVRFGGGMSLVSRGSAGVSGLPRFIEAARYNTQYSGLPYELFTRGNTSNDYNADIACRPNFLNYLGGGSVFMPQREGLKVPFELSVAVHSDAGYRADNGVFGSLTIGTSTGDGGAKHFSSGLSRYASADFANMMLKTMTEDMSGYLDMIWTRREMWDKNYGETRIPDVPSTILEFMSHQNYGDLKYAHDPYVKFLFGRCFYKGILKFINFQHGISDFALQPLPVKNFSAQLSNDGKEAILRWEPTIDKVDSTANPTCYIVYTKRGDGSFDNGIKVEGTSTRITISKGVQFSFKVQAYNKGGVSFPSEVLSVYSSKGASRKVLIVNGFNRISGPARIETPDSIGFDLNKDMGVPYIYNASYCGPQTNFKASAGGSEGPAALGYSDNSMQGKVFAGNTFDYPYVHGKAIVASDMASFESCSRGSLEKGEIDLKKYAAIDFIAGLQKDVHYNMQDYSIFTPSIRQQLETYTRGGGNIFISGSYIASNLTKSEDRDFAYDVLHYTHADTLFADFAEDIKGLGKTIPIYRTPNDTHYAAVDPDVVMPADDAAFSAFAYAEGHSAGIAYNGKDYKVIATGFPFECIKEEKMRATAMRAILKFLFGK</sequence>
<feature type="domain" description="Fibronectin type-III" evidence="3">
    <location>
        <begin position="600"/>
        <end position="693"/>
    </location>
</feature>
<dbReference type="OrthoDB" id="719733at2"/>
<proteinExistence type="predicted"/>
<dbReference type="CDD" id="cd00063">
    <property type="entry name" value="FN3"/>
    <property type="match status" value="1"/>
</dbReference>
<dbReference type="InterPro" id="IPR036116">
    <property type="entry name" value="FN3_sf"/>
</dbReference>
<name>A0A5P8E9B0_9BACT</name>
<evidence type="ECO:0000256" key="2">
    <source>
        <dbReference type="SAM" id="SignalP"/>
    </source>
</evidence>
<dbReference type="SUPFAM" id="SSF49265">
    <property type="entry name" value="Fibronectin type III"/>
    <property type="match status" value="1"/>
</dbReference>
<dbReference type="InterPro" id="IPR003961">
    <property type="entry name" value="FN3_dom"/>
</dbReference>
<organism evidence="4 5">
    <name type="scientific">Pseudoprevotella muciniphila</name>
    <dbReference type="NCBI Taxonomy" id="2133944"/>
    <lineage>
        <taxon>Bacteria</taxon>
        <taxon>Pseudomonadati</taxon>
        <taxon>Bacteroidota</taxon>
        <taxon>Bacteroidia</taxon>
        <taxon>Bacteroidales</taxon>
        <taxon>Prevotellaceae</taxon>
        <taxon>Pseudoprevotella</taxon>
    </lineage>
</organism>
<dbReference type="RefSeq" id="WP_111899117.1">
    <property type="nucleotide sequence ID" value="NZ_CP033459.1"/>
</dbReference>
<feature type="chain" id="PRO_5024301262" description="Fibronectin type-III domain-containing protein" evidence="2">
    <location>
        <begin position="22"/>
        <end position="977"/>
    </location>
</feature>
<dbReference type="Pfam" id="PF25275">
    <property type="entry name" value="Golvesin_C"/>
    <property type="match status" value="1"/>
</dbReference>
<dbReference type="Gene3D" id="2.60.40.10">
    <property type="entry name" value="Immunoglobulins"/>
    <property type="match status" value="1"/>
</dbReference>
<feature type="compositionally biased region" description="Basic and acidic residues" evidence="1">
    <location>
        <begin position="253"/>
        <end position="271"/>
    </location>
</feature>
<dbReference type="KEGG" id="alq:C7Y71_011755"/>
<evidence type="ECO:0000313" key="5">
    <source>
        <dbReference type="Proteomes" id="UP000249375"/>
    </source>
</evidence>
<dbReference type="EMBL" id="CP033459">
    <property type="protein sequence ID" value="QFQ13625.1"/>
    <property type="molecule type" value="Genomic_DNA"/>
</dbReference>
<keyword evidence="5" id="KW-1185">Reference proteome</keyword>
<evidence type="ECO:0000259" key="3">
    <source>
        <dbReference type="PROSITE" id="PS50853"/>
    </source>
</evidence>
<dbReference type="PROSITE" id="PS50853">
    <property type="entry name" value="FN3"/>
    <property type="match status" value="1"/>
</dbReference>
<gene>
    <name evidence="4" type="ORF">C7Y71_011755</name>
</gene>
<feature type="region of interest" description="Disordered" evidence="1">
    <location>
        <begin position="234"/>
        <end position="276"/>
    </location>
</feature>